<keyword evidence="4" id="KW-1185">Reference proteome</keyword>
<feature type="domain" description="PGG" evidence="2">
    <location>
        <begin position="33"/>
        <end position="148"/>
    </location>
</feature>
<gene>
    <name evidence="3" type="ORF">TIFTF001_018028</name>
</gene>
<accession>A0AA88ABP6</accession>
<comment type="caution">
    <text evidence="3">The sequence shown here is derived from an EMBL/GenBank/DDBJ whole genome shotgun (WGS) entry which is preliminary data.</text>
</comment>
<dbReference type="PANTHER" id="PTHR24177:SF365">
    <property type="entry name" value="ANKYRIN REPEAT-CONTAINING PROTEIN NPR4-LIKE ISOFORM X1"/>
    <property type="match status" value="1"/>
</dbReference>
<dbReference type="Proteomes" id="UP001187192">
    <property type="component" value="Unassembled WGS sequence"/>
</dbReference>
<evidence type="ECO:0000259" key="2">
    <source>
        <dbReference type="Pfam" id="PF13962"/>
    </source>
</evidence>
<dbReference type="GO" id="GO:0016020">
    <property type="term" value="C:membrane"/>
    <property type="evidence" value="ECO:0007669"/>
    <property type="project" value="TreeGrafter"/>
</dbReference>
<dbReference type="InterPro" id="IPR026961">
    <property type="entry name" value="PGG_dom"/>
</dbReference>
<evidence type="ECO:0000256" key="1">
    <source>
        <dbReference type="SAM" id="Phobius"/>
    </source>
</evidence>
<evidence type="ECO:0000313" key="4">
    <source>
        <dbReference type="Proteomes" id="UP001187192"/>
    </source>
</evidence>
<feature type="transmembrane region" description="Helical" evidence="1">
    <location>
        <begin position="161"/>
        <end position="182"/>
    </location>
</feature>
<sequence>MPPRFFVLPNKDGQTAKEIFTKTHEKMVKAGSEWLTTTSTACSVVNTIIATVVFTSCTTYPGSSDEKDINSIGKPNLLGNDEFNNFMNASLVSFCFSVISLVMFLAILTSRQQENDFATNLPRKLLFGLTSLFISIAAMLTSFCSSHLFAREDKLKNSTVLLYAVTFLPTSLFAAAQFPLYIDLVRATYWHPF</sequence>
<reference evidence="3" key="1">
    <citation type="submission" date="2023-07" db="EMBL/GenBank/DDBJ databases">
        <title>draft genome sequence of fig (Ficus carica).</title>
        <authorList>
            <person name="Takahashi T."/>
            <person name="Nishimura K."/>
        </authorList>
    </citation>
    <scope>NUCLEOTIDE SEQUENCE</scope>
</reference>
<keyword evidence="1" id="KW-0812">Transmembrane</keyword>
<proteinExistence type="predicted"/>
<feature type="transmembrane region" description="Helical" evidence="1">
    <location>
        <begin position="86"/>
        <end position="108"/>
    </location>
</feature>
<dbReference type="EMBL" id="BTGU01000029">
    <property type="protein sequence ID" value="GMN48855.1"/>
    <property type="molecule type" value="Genomic_DNA"/>
</dbReference>
<dbReference type="PANTHER" id="PTHR24177">
    <property type="entry name" value="CASKIN"/>
    <property type="match status" value="1"/>
</dbReference>
<dbReference type="Pfam" id="PF13962">
    <property type="entry name" value="PGG"/>
    <property type="match status" value="1"/>
</dbReference>
<protein>
    <recommendedName>
        <fullName evidence="2">PGG domain-containing protein</fullName>
    </recommendedName>
</protein>
<evidence type="ECO:0000313" key="3">
    <source>
        <dbReference type="EMBL" id="GMN48855.1"/>
    </source>
</evidence>
<keyword evidence="1" id="KW-0472">Membrane</keyword>
<dbReference type="AlphaFoldDB" id="A0AA88ABP6"/>
<keyword evidence="1" id="KW-1133">Transmembrane helix</keyword>
<feature type="transmembrane region" description="Helical" evidence="1">
    <location>
        <begin position="129"/>
        <end position="149"/>
    </location>
</feature>
<name>A0AA88ABP6_FICCA</name>
<organism evidence="3 4">
    <name type="scientific">Ficus carica</name>
    <name type="common">Common fig</name>
    <dbReference type="NCBI Taxonomy" id="3494"/>
    <lineage>
        <taxon>Eukaryota</taxon>
        <taxon>Viridiplantae</taxon>
        <taxon>Streptophyta</taxon>
        <taxon>Embryophyta</taxon>
        <taxon>Tracheophyta</taxon>
        <taxon>Spermatophyta</taxon>
        <taxon>Magnoliopsida</taxon>
        <taxon>eudicotyledons</taxon>
        <taxon>Gunneridae</taxon>
        <taxon>Pentapetalae</taxon>
        <taxon>rosids</taxon>
        <taxon>fabids</taxon>
        <taxon>Rosales</taxon>
        <taxon>Moraceae</taxon>
        <taxon>Ficeae</taxon>
        <taxon>Ficus</taxon>
    </lineage>
</organism>